<dbReference type="NCBIfam" id="TIGR01409">
    <property type="entry name" value="TAT_signal_seq"/>
    <property type="match status" value="1"/>
</dbReference>
<gene>
    <name evidence="6" type="ORF">HARCEL1_08645</name>
</gene>
<keyword evidence="7" id="KW-1185">Reference proteome</keyword>
<dbReference type="GO" id="GO:0004553">
    <property type="term" value="F:hydrolase activity, hydrolyzing O-glycosyl compounds"/>
    <property type="evidence" value="ECO:0007669"/>
    <property type="project" value="InterPro"/>
</dbReference>
<feature type="domain" description="Fibronectin type-III" evidence="5">
    <location>
        <begin position="546"/>
        <end position="635"/>
    </location>
</feature>
<feature type="domain" description="Fibronectin type-III" evidence="5">
    <location>
        <begin position="450"/>
        <end position="545"/>
    </location>
</feature>
<reference evidence="6 7" key="1">
    <citation type="submission" date="2018-04" db="EMBL/GenBank/DDBJ databases">
        <title>Halococcoides cellulosivorans gen. nov., sp. nov., an extremely halophilic cellulose-utilizing haloarchaeon from hypersaline lakes.</title>
        <authorList>
            <person name="Sorokin D.Y."/>
            <person name="Toshchakov S.V."/>
            <person name="Samarov N.I."/>
            <person name="Korzhenkov A."/>
            <person name="Kublanov I.V."/>
        </authorList>
    </citation>
    <scope>NUCLEOTIDE SEQUENCE [LARGE SCALE GENOMIC DNA]</scope>
    <source>
        <strain evidence="6 7">HArcel1</strain>
    </source>
</reference>
<dbReference type="SUPFAM" id="SSF63446">
    <property type="entry name" value="Type I dockerin domain"/>
    <property type="match status" value="1"/>
</dbReference>
<name>A0A2R4X223_9EURY</name>
<evidence type="ECO:0000313" key="7">
    <source>
        <dbReference type="Proteomes" id="UP000244727"/>
    </source>
</evidence>
<dbReference type="InterPro" id="IPR017853">
    <property type="entry name" value="GH"/>
</dbReference>
<dbReference type="EMBL" id="CP028858">
    <property type="protein sequence ID" value="AWB27773.1"/>
    <property type="molecule type" value="Genomic_DNA"/>
</dbReference>
<dbReference type="InterPro" id="IPR001547">
    <property type="entry name" value="Glyco_hydro_5"/>
</dbReference>
<dbReference type="PROSITE" id="PS00659">
    <property type="entry name" value="GLYCOSYL_HYDROL_F5"/>
    <property type="match status" value="1"/>
</dbReference>
<dbReference type="Pfam" id="PF00150">
    <property type="entry name" value="Cellulase"/>
    <property type="match status" value="1"/>
</dbReference>
<evidence type="ECO:0000256" key="2">
    <source>
        <dbReference type="ARBA" id="ARBA00022801"/>
    </source>
</evidence>
<dbReference type="InterPro" id="IPR006311">
    <property type="entry name" value="TAT_signal"/>
</dbReference>
<dbReference type="AlphaFoldDB" id="A0A2R4X223"/>
<evidence type="ECO:0000256" key="1">
    <source>
        <dbReference type="ARBA" id="ARBA00022737"/>
    </source>
</evidence>
<evidence type="ECO:0000256" key="4">
    <source>
        <dbReference type="SAM" id="MobiDB-lite"/>
    </source>
</evidence>
<protein>
    <recommendedName>
        <fullName evidence="5">Fibronectin type-III domain-containing protein</fullName>
    </recommendedName>
</protein>
<feature type="compositionally biased region" description="Low complexity" evidence="4">
    <location>
        <begin position="888"/>
        <end position="900"/>
    </location>
</feature>
<dbReference type="InterPro" id="IPR036439">
    <property type="entry name" value="Dockerin_dom_sf"/>
</dbReference>
<organism evidence="6 7">
    <name type="scientific">Halococcoides cellulosivorans</name>
    <dbReference type="NCBI Taxonomy" id="1679096"/>
    <lineage>
        <taxon>Archaea</taxon>
        <taxon>Methanobacteriati</taxon>
        <taxon>Methanobacteriota</taxon>
        <taxon>Stenosarchaea group</taxon>
        <taxon>Halobacteria</taxon>
        <taxon>Halobacteriales</taxon>
        <taxon>Haloarculaceae</taxon>
        <taxon>Halococcoides</taxon>
    </lineage>
</organism>
<dbReference type="InterPro" id="IPR003961">
    <property type="entry name" value="FN3_dom"/>
</dbReference>
<dbReference type="Proteomes" id="UP000244727">
    <property type="component" value="Chromosome"/>
</dbReference>
<dbReference type="PANTHER" id="PTHR46708">
    <property type="entry name" value="TENASCIN"/>
    <property type="match status" value="1"/>
</dbReference>
<evidence type="ECO:0000259" key="5">
    <source>
        <dbReference type="PROSITE" id="PS50853"/>
    </source>
</evidence>
<dbReference type="CDD" id="cd00063">
    <property type="entry name" value="FN3"/>
    <property type="match status" value="3"/>
</dbReference>
<dbReference type="InterPro" id="IPR013783">
    <property type="entry name" value="Ig-like_fold"/>
</dbReference>
<dbReference type="PANTHER" id="PTHR46708:SF2">
    <property type="entry name" value="FIBRONECTIN TYPE-III DOMAIN-CONTAINING PROTEIN"/>
    <property type="match status" value="1"/>
</dbReference>
<dbReference type="Gene3D" id="2.60.40.10">
    <property type="entry name" value="Immunoglobulins"/>
    <property type="match status" value="3"/>
</dbReference>
<evidence type="ECO:0000313" key="6">
    <source>
        <dbReference type="EMBL" id="AWB27773.1"/>
    </source>
</evidence>
<dbReference type="PROSITE" id="PS51318">
    <property type="entry name" value="TAT"/>
    <property type="match status" value="1"/>
</dbReference>
<evidence type="ECO:0000256" key="3">
    <source>
        <dbReference type="ARBA" id="ARBA00023295"/>
    </source>
</evidence>
<dbReference type="Pfam" id="PF00041">
    <property type="entry name" value="fn3"/>
    <property type="match status" value="3"/>
</dbReference>
<feature type="region of interest" description="Disordered" evidence="4">
    <location>
        <begin position="886"/>
        <end position="911"/>
    </location>
</feature>
<dbReference type="RefSeq" id="WP_108382444.1">
    <property type="nucleotide sequence ID" value="NZ_CP028858.1"/>
</dbReference>
<accession>A0A2R4X223</accession>
<dbReference type="InterPro" id="IPR018247">
    <property type="entry name" value="EF_Hand_1_Ca_BS"/>
</dbReference>
<dbReference type="GeneID" id="36512570"/>
<dbReference type="SUPFAM" id="SSF51445">
    <property type="entry name" value="(Trans)glycosidases"/>
    <property type="match status" value="1"/>
</dbReference>
<dbReference type="PROSITE" id="PS50853">
    <property type="entry name" value="FN3"/>
    <property type="match status" value="3"/>
</dbReference>
<dbReference type="InterPro" id="IPR050991">
    <property type="entry name" value="ECM_Regulatory_Proteins"/>
</dbReference>
<dbReference type="KEGG" id="harc:HARCEL1_08645"/>
<dbReference type="GO" id="GO:0000272">
    <property type="term" value="P:polysaccharide catabolic process"/>
    <property type="evidence" value="ECO:0007669"/>
    <property type="project" value="InterPro"/>
</dbReference>
<proteinExistence type="predicted"/>
<sequence>MTRHDPHRQEPSIDRSVATRRDFLKKTVGAGVAAAGLTGAVGTAAAEGFNTPWLHRDGNLVKDPMGNEVVLRGVNIGDPKRLNVTASARGKTAEQVVRAATDESDGWHSRFIRIPVQPWDVAELPPVPMAWGMDDPPAEFVKVGEEQGYYEPPLFTADELETYIETHLKPVVQACIDNDVYCIVDYHRHWGDGELAWAEGDEYGNPKGPNPGLDEEVRTFWDTVAPHFADVPNVLFELYNEPTKPGWGPEDVIWNGWRSVAQPWVDIIREHAPRNMILIGNPRWSRMVWGIKYGEFDGDNLGYTYHAYPGHAVTDFDDDTGNAWEQAPLFVTEWGYSEGRCKWICGNDQRFGTPFKEWASERPIHWTAWCFDPVWLPNMVERDFDTDSAQDAIGNPYGGTIPEFCTDLPCDWRVLGQDGNYAGVLVKDWLTEVREDSVPQVDYDPHPPAAPPDLAATAVDQTSVAIGWDQPANPGDSPFDGYVVYVDGRQRTTLGPDTTTYTVEELLSDTRYQISVTGIDVAGNEGRPATVTVTTDAYDDSTPPDVPSGLEIVDRTHESITVSWSGVTDTGPSGVHHYTVALDGSVRTRVAAGSTETTLEDLAPETEYEITVTAVDTAGNESAASAPLAAATEVDRPGADALLLHTFDDRDAWPDGNCQGEGWTGQSGLTTEQSDGRIAVSYDGGGWMGSKLGTDISGYDYLKLRMAGAAGGEHEQVSIRLGGQSSSFEDTIGALSGQELGTEMSVLAVDLAANDAPATPAEFRLFFEGTGSVTLDDVWLDSVPPGETADSIAPSTPADLAVDGTTDESITVSWTESTDAGGSGVANYALWASTHGPVETVAETTVDGKTTQATLSGLIKADRTYQIHVQAIDGAGNKSAPATVLAATTGDGDPPTTTPTDEPDWPAGATDPDGDGLFEDLSGDGRINFPDVNTLFQNTDSDRAARNSEFYDFTGDGVVDMQDVLALFESV</sequence>
<dbReference type="PROSITE" id="PS00018">
    <property type="entry name" value="EF_HAND_1"/>
    <property type="match status" value="1"/>
</dbReference>
<dbReference type="InterPro" id="IPR018087">
    <property type="entry name" value="Glyco_hydro_5_CS"/>
</dbReference>
<feature type="domain" description="Fibronectin type-III" evidence="5">
    <location>
        <begin position="796"/>
        <end position="892"/>
    </location>
</feature>
<keyword evidence="3" id="KW-0326">Glycosidase</keyword>
<dbReference type="SMART" id="SM00060">
    <property type="entry name" value="FN3"/>
    <property type="match status" value="3"/>
</dbReference>
<dbReference type="InterPro" id="IPR036116">
    <property type="entry name" value="FN3_sf"/>
</dbReference>
<dbReference type="InterPro" id="IPR019546">
    <property type="entry name" value="TAT_signal_bac_arc"/>
</dbReference>
<dbReference type="Gene3D" id="3.20.20.80">
    <property type="entry name" value="Glycosidases"/>
    <property type="match status" value="1"/>
</dbReference>
<dbReference type="SUPFAM" id="SSF49265">
    <property type="entry name" value="Fibronectin type III"/>
    <property type="match status" value="3"/>
</dbReference>
<keyword evidence="2" id="KW-0378">Hydrolase</keyword>
<keyword evidence="1" id="KW-0677">Repeat</keyword>